<protein>
    <submittedName>
        <fullName evidence="1">Uncharacterized protein</fullName>
    </submittedName>
</protein>
<reference evidence="1 2" key="1">
    <citation type="journal article" date="2020" name="Nat. Microbiol.">
        <title>Lysogenic host-virus interactions in SAR11 marine bacteria.</title>
        <authorList>
            <person name="Morris R.M."/>
            <person name="Cain K.R."/>
            <person name="Hvorecny K.L."/>
            <person name="Kollman J.M."/>
        </authorList>
    </citation>
    <scope>NUCLEOTIDE SEQUENCE [LARGE SCALE GENOMIC DNA]</scope>
    <source>
        <strain evidence="1 2">NP1</strain>
    </source>
</reference>
<sequence>MTNNKVIEKCKNLLLDLPNVTKAEHVESKVSNITTNWSAQAWGPELIARDIGANFFDGCIESKLPIDNVKISTKHDQVIVGSMNTKFSLRKLFFLGSTKSDSEGMIGMHGEGYKMCVVSLARMSVFDPINISGSDALVVSVGEEDEETGLRPLVYHFFKVNDQGGSFFIINTISKELKEAFDKTMLNFFHPKNEMIGELLHEYNEIEAYKSNTKDGAGFYCGLKRITIKDIPIIINIKKPYAALDKFTKQDRDRNAFSQKLQSTFYNIFCRSGFGYNFNGNDAIYHILRSSKPIWRKGAPLLASIANHSYTKLKEDPKLKKLFGKEYISESKFRYSLPISWADFYSTKTQGYVLRRDKQLKEKKTMLPSYFASFGVESSLDAFIRNKENTEKRIKNKKTADLTTQENRAIDFLFKASKGINPGFANLFNRDDEDNNLYDVKFRKIFCKELLGELKNNNEYNSKTVYLHKDLFKSSFGKIFSTFLHELSHSHGSGDGEREFSDMLTVLLQNSIEKNNVISKYSKEWSRYKV</sequence>
<name>A0A6H1Q1V4_9PROT</name>
<dbReference type="Proteomes" id="UP000501094">
    <property type="component" value="Chromosome"/>
</dbReference>
<evidence type="ECO:0000313" key="1">
    <source>
        <dbReference type="EMBL" id="QIZ20902.1"/>
    </source>
</evidence>
<evidence type="ECO:0000313" key="2">
    <source>
        <dbReference type="Proteomes" id="UP000501094"/>
    </source>
</evidence>
<dbReference type="RefSeq" id="WP_168606780.1">
    <property type="nucleotide sequence ID" value="NZ_CP038852.1"/>
</dbReference>
<keyword evidence="2" id="KW-1185">Reference proteome</keyword>
<accession>A0A6H1Q1V4</accession>
<gene>
    <name evidence="1" type="ORF">E5R92_03780</name>
</gene>
<dbReference type="AlphaFoldDB" id="A0A6H1Q1V4"/>
<dbReference type="KEGG" id="peg:E5R92_03780"/>
<organism evidence="1 2">
    <name type="scientific">Candidatus Pelagibacter giovannonii</name>
    <dbReference type="NCBI Taxonomy" id="2563896"/>
    <lineage>
        <taxon>Bacteria</taxon>
        <taxon>Pseudomonadati</taxon>
        <taxon>Pseudomonadota</taxon>
        <taxon>Alphaproteobacteria</taxon>
        <taxon>Candidatus Pelagibacterales</taxon>
        <taxon>Candidatus Pelagibacteraceae</taxon>
        <taxon>Candidatus Pelagibacter</taxon>
    </lineage>
</organism>
<proteinExistence type="predicted"/>
<dbReference type="EMBL" id="CP038852">
    <property type="protein sequence ID" value="QIZ20902.1"/>
    <property type="molecule type" value="Genomic_DNA"/>
</dbReference>